<dbReference type="InterPro" id="IPR001360">
    <property type="entry name" value="Glyco_hydro_1"/>
</dbReference>
<evidence type="ECO:0000256" key="4">
    <source>
        <dbReference type="PROSITE-ProRule" id="PRU10055"/>
    </source>
</evidence>
<dbReference type="Proteomes" id="UP000183028">
    <property type="component" value="Unassembled WGS sequence"/>
</dbReference>
<dbReference type="eggNOG" id="COG2723">
    <property type="taxonomic scope" value="Bacteria"/>
</dbReference>
<reference evidence="8" key="1">
    <citation type="submission" date="2016-10" db="EMBL/GenBank/DDBJ databases">
        <authorList>
            <person name="Varghese N."/>
        </authorList>
    </citation>
    <scope>NUCLEOTIDE SEQUENCE [LARGE SCALE GENOMIC DNA]</scope>
    <source>
        <strain evidence="8">DSM 20406</strain>
    </source>
</reference>
<dbReference type="PANTHER" id="PTHR10353:SF122">
    <property type="entry name" value="6-PHOSPHO-BETA-GLUCOSIDASE ASCB-RELATED"/>
    <property type="match status" value="1"/>
</dbReference>
<protein>
    <submittedName>
        <fullName evidence="7">6-phospho-beta-glucosidase</fullName>
    </submittedName>
</protein>
<keyword evidence="3 6" id="KW-0326">Glycosidase</keyword>
<dbReference type="PROSITE" id="PS00572">
    <property type="entry name" value="GLYCOSYL_HYDROL_F1_1"/>
    <property type="match status" value="1"/>
</dbReference>
<dbReference type="InterPro" id="IPR017853">
    <property type="entry name" value="GH"/>
</dbReference>
<evidence type="ECO:0000256" key="3">
    <source>
        <dbReference type="ARBA" id="ARBA00023295"/>
    </source>
</evidence>
<evidence type="ECO:0000256" key="6">
    <source>
        <dbReference type="RuleBase" id="RU004468"/>
    </source>
</evidence>
<evidence type="ECO:0000256" key="2">
    <source>
        <dbReference type="ARBA" id="ARBA00022801"/>
    </source>
</evidence>
<dbReference type="SUPFAM" id="SSF51445">
    <property type="entry name" value="(Trans)glycosidases"/>
    <property type="match status" value="1"/>
</dbReference>
<evidence type="ECO:0000256" key="5">
    <source>
        <dbReference type="RuleBase" id="RU003690"/>
    </source>
</evidence>
<dbReference type="PRINTS" id="PR00131">
    <property type="entry name" value="GLHYDRLASE1"/>
</dbReference>
<dbReference type="RefSeq" id="WP_074732503.1">
    <property type="nucleotide sequence ID" value="NZ_FNYK01000050.1"/>
</dbReference>
<evidence type="ECO:0000256" key="1">
    <source>
        <dbReference type="ARBA" id="ARBA00010838"/>
    </source>
</evidence>
<dbReference type="Pfam" id="PF00232">
    <property type="entry name" value="Glyco_hydro_1"/>
    <property type="match status" value="1"/>
</dbReference>
<name>A0A1H6W0D0_9FIRM</name>
<dbReference type="PANTHER" id="PTHR10353">
    <property type="entry name" value="GLYCOSYL HYDROLASE"/>
    <property type="match status" value="1"/>
</dbReference>
<evidence type="ECO:0000313" key="7">
    <source>
        <dbReference type="EMBL" id="SEJ05912.1"/>
    </source>
</evidence>
<dbReference type="AlphaFoldDB" id="A0A1H6W0D0"/>
<feature type="active site" description="Nucleophile" evidence="4">
    <location>
        <position position="356"/>
    </location>
</feature>
<accession>A0A1H6W0D0</accession>
<comment type="similarity">
    <text evidence="1 5">Belongs to the glycosyl hydrolase 1 family.</text>
</comment>
<dbReference type="STRING" id="322505.SAMN04487836_1019"/>
<sequence length="461" mass="53744">MSQLPKNFYWGGSVSSFQTEGAWNEGGKGLSIYDVRPTPAGHADWKVAIDEYHRYKEDIALMKQMHFNFYRFSIAWSRIIPNGDDDVNEEGVAFYNRLIDELIANGITPMITLVHFDMPYKLVKEYNGFASRYVVDLFERYARVCMERFGDRVKHWMSFNEQNLHSMRLIYSNAEVVPEGISEPAFLYQVAHNVMIAHCKAVKALRELVPDAKFGGMTTITNYYPATTTPQNNLFVQKANNLMNMWVTHVHAKGSYPSYYTHYLKERGWYPHFEEGDEELLKNTCDYLCFSYYRSNTLTEGEFDMTTPFADIVEKHVIKNPHLEATEWGWEKDAKGLRYVMNDLYERYGMPIFILENGMGARESLDENEEIHDDYRIKYHQEHIEEMKKAIIEDGVECLGYITWGPIDIPSSSCEVAKRYGFVYVNRTDSELLDLRRIPKKSFYWIAQVFGSNGENLSNNE</sequence>
<keyword evidence="8" id="KW-1185">Reference proteome</keyword>
<evidence type="ECO:0000313" key="8">
    <source>
        <dbReference type="Proteomes" id="UP000183028"/>
    </source>
</evidence>
<dbReference type="GO" id="GO:0005829">
    <property type="term" value="C:cytosol"/>
    <property type="evidence" value="ECO:0007669"/>
    <property type="project" value="TreeGrafter"/>
</dbReference>
<gene>
    <name evidence="7" type="ORF">SAMN04487834_105016</name>
</gene>
<dbReference type="GO" id="GO:0016052">
    <property type="term" value="P:carbohydrate catabolic process"/>
    <property type="evidence" value="ECO:0007669"/>
    <property type="project" value="TreeGrafter"/>
</dbReference>
<keyword evidence="2 6" id="KW-0378">Hydrolase</keyword>
<dbReference type="FunFam" id="3.20.20.80:FF:000004">
    <property type="entry name" value="Beta-glucosidase 6-phospho-beta-glucosidase"/>
    <property type="match status" value="1"/>
</dbReference>
<dbReference type="InterPro" id="IPR018120">
    <property type="entry name" value="Glyco_hydro_1_AS"/>
</dbReference>
<dbReference type="InterPro" id="IPR033132">
    <property type="entry name" value="GH_1_N_CS"/>
</dbReference>
<organism evidence="7 8">
    <name type="scientific">Sharpea azabuensis</name>
    <dbReference type="NCBI Taxonomy" id="322505"/>
    <lineage>
        <taxon>Bacteria</taxon>
        <taxon>Bacillati</taxon>
        <taxon>Bacillota</taxon>
        <taxon>Erysipelotrichia</taxon>
        <taxon>Erysipelotrichales</taxon>
        <taxon>Coprobacillaceae</taxon>
        <taxon>Sharpea</taxon>
    </lineage>
</organism>
<dbReference type="Gene3D" id="3.20.20.80">
    <property type="entry name" value="Glycosidases"/>
    <property type="match status" value="1"/>
</dbReference>
<proteinExistence type="inferred from homology"/>
<dbReference type="GO" id="GO:0008422">
    <property type="term" value="F:beta-glucosidase activity"/>
    <property type="evidence" value="ECO:0007669"/>
    <property type="project" value="TreeGrafter"/>
</dbReference>
<dbReference type="OrthoDB" id="1688691at2"/>
<dbReference type="PROSITE" id="PS00653">
    <property type="entry name" value="GLYCOSYL_HYDROL_F1_2"/>
    <property type="match status" value="1"/>
</dbReference>
<dbReference type="EMBL" id="FNYK01000050">
    <property type="protein sequence ID" value="SEJ05912.1"/>
    <property type="molecule type" value="Genomic_DNA"/>
</dbReference>